<reference evidence="1 2" key="1">
    <citation type="submission" date="2018-07" db="EMBL/GenBank/DDBJ databases">
        <title>Genomic Encyclopedia of Type Strains, Phase IV (KMG-IV): sequencing the most valuable type-strain genomes for metagenomic binning, comparative biology and taxonomic classification.</title>
        <authorList>
            <person name="Goeker M."/>
        </authorList>
    </citation>
    <scope>NUCLEOTIDE SEQUENCE [LARGE SCALE GENOMIC DNA]</scope>
    <source>
        <strain evidence="1 2">DSM 25281</strain>
    </source>
</reference>
<dbReference type="AlphaFoldDB" id="A0A370GVI7"/>
<sequence length="44" mass="5176">MKKESCSKQSFREEFGMEFGDINAAKQYEILQKTKVKSDKKKKC</sequence>
<dbReference type="Proteomes" id="UP000255326">
    <property type="component" value="Unassembled WGS sequence"/>
</dbReference>
<accession>A0A370GVI7</accession>
<protein>
    <submittedName>
        <fullName evidence="1">Uncharacterized protein</fullName>
    </submittedName>
</protein>
<keyword evidence="2" id="KW-1185">Reference proteome</keyword>
<dbReference type="RefSeq" id="WP_281269325.1">
    <property type="nucleotide sequence ID" value="NZ_QQAY01000001.1"/>
</dbReference>
<proteinExistence type="predicted"/>
<comment type="caution">
    <text evidence="1">The sequence shown here is derived from an EMBL/GenBank/DDBJ whole genome shotgun (WGS) entry which is preliminary data.</text>
</comment>
<dbReference type="EMBL" id="QQAY01000001">
    <property type="protein sequence ID" value="RDI47692.1"/>
    <property type="molecule type" value="Genomic_DNA"/>
</dbReference>
<name>A0A370GVI7_9BACI</name>
<gene>
    <name evidence="1" type="ORF">DFR59_101353</name>
</gene>
<organism evidence="1 2">
    <name type="scientific">Falsibacillus pallidus</name>
    <dbReference type="NCBI Taxonomy" id="493781"/>
    <lineage>
        <taxon>Bacteria</taxon>
        <taxon>Bacillati</taxon>
        <taxon>Bacillota</taxon>
        <taxon>Bacilli</taxon>
        <taxon>Bacillales</taxon>
        <taxon>Bacillaceae</taxon>
        <taxon>Falsibacillus</taxon>
    </lineage>
</organism>
<evidence type="ECO:0000313" key="2">
    <source>
        <dbReference type="Proteomes" id="UP000255326"/>
    </source>
</evidence>
<evidence type="ECO:0000313" key="1">
    <source>
        <dbReference type="EMBL" id="RDI47692.1"/>
    </source>
</evidence>